<gene>
    <name evidence="6" type="ORF">GCM10009092_19560</name>
</gene>
<sequence length="345" mass="38842">MQSIKTAVIGFGLSAKFFHLPFIQASAQFSLRAISSSQTEAVRQQYPDVMCFNDAETLIAQAQAELVVITAPNQAHFSLAKQALEQGKHVLIEKPVTITSEECRQLIELAKRQRKLLAPFHNRRWDGDFLTIRHLIEQNTLGQIKFFESHFDRFRPEPQQRWRENKEAGSGILYDLGPHLIDQALALFGRPQAVTARVLKLRPQAQAVDYFHLQLHYADKEVILHADPYQAGPNPRFKLLGTKGSYIKYGLDPQEDRLRRGITPTEVNWAAETPEQYGTLYCSAGSSQIPTLTGGYQHLYHHLADCINNHSAFTVSTEDALIGIRLIELALQSQDVGGTISVDNK</sequence>
<evidence type="ECO:0000256" key="2">
    <source>
        <dbReference type="ARBA" id="ARBA00022729"/>
    </source>
</evidence>
<dbReference type="PANTHER" id="PTHR43708:SF5">
    <property type="entry name" value="CONSERVED EXPRESSED OXIDOREDUCTASE (EUROFUNG)-RELATED"/>
    <property type="match status" value="1"/>
</dbReference>
<protein>
    <submittedName>
        <fullName evidence="6">Oxidoreductase</fullName>
    </submittedName>
</protein>
<comment type="similarity">
    <text evidence="1">Belongs to the Gfo/Idh/MocA family.</text>
</comment>
<organism evidence="6 7">
    <name type="scientific">Bowmanella denitrificans</name>
    <dbReference type="NCBI Taxonomy" id="366582"/>
    <lineage>
        <taxon>Bacteria</taxon>
        <taxon>Pseudomonadati</taxon>
        <taxon>Pseudomonadota</taxon>
        <taxon>Gammaproteobacteria</taxon>
        <taxon>Alteromonadales</taxon>
        <taxon>Alteromonadaceae</taxon>
        <taxon>Bowmanella</taxon>
    </lineage>
</organism>
<dbReference type="InterPro" id="IPR036291">
    <property type="entry name" value="NAD(P)-bd_dom_sf"/>
</dbReference>
<dbReference type="Pfam" id="PF02894">
    <property type="entry name" value="GFO_IDH_MocA_C"/>
    <property type="match status" value="1"/>
</dbReference>
<feature type="domain" description="Gfo/Idh/MocA-like oxidoreductase C-terminal" evidence="5">
    <location>
        <begin position="133"/>
        <end position="340"/>
    </location>
</feature>
<dbReference type="Gene3D" id="3.40.50.720">
    <property type="entry name" value="NAD(P)-binding Rossmann-like Domain"/>
    <property type="match status" value="1"/>
</dbReference>
<dbReference type="RefSeq" id="WP_343844570.1">
    <property type="nucleotide sequence ID" value="NZ_BAAAEI010000010.1"/>
</dbReference>
<dbReference type="Pfam" id="PF01408">
    <property type="entry name" value="GFO_IDH_MocA"/>
    <property type="match status" value="1"/>
</dbReference>
<evidence type="ECO:0000256" key="3">
    <source>
        <dbReference type="ARBA" id="ARBA00023002"/>
    </source>
</evidence>
<dbReference type="InterPro" id="IPR004104">
    <property type="entry name" value="Gfo/Idh/MocA-like_OxRdtase_C"/>
</dbReference>
<evidence type="ECO:0000313" key="7">
    <source>
        <dbReference type="Proteomes" id="UP001501757"/>
    </source>
</evidence>
<keyword evidence="7" id="KW-1185">Reference proteome</keyword>
<dbReference type="Proteomes" id="UP001501757">
    <property type="component" value="Unassembled WGS sequence"/>
</dbReference>
<dbReference type="SUPFAM" id="SSF51735">
    <property type="entry name" value="NAD(P)-binding Rossmann-fold domains"/>
    <property type="match status" value="1"/>
</dbReference>
<keyword evidence="2" id="KW-0732">Signal</keyword>
<dbReference type="InterPro" id="IPR051317">
    <property type="entry name" value="Gfo/Idh/MocA_oxidoreduct"/>
</dbReference>
<keyword evidence="3" id="KW-0560">Oxidoreductase</keyword>
<dbReference type="PANTHER" id="PTHR43708">
    <property type="entry name" value="CONSERVED EXPRESSED OXIDOREDUCTASE (EUROFUNG)"/>
    <property type="match status" value="1"/>
</dbReference>
<name>A0ABN0X5B2_9ALTE</name>
<feature type="domain" description="Gfo/Idh/MocA-like oxidoreductase N-terminal" evidence="4">
    <location>
        <begin position="4"/>
        <end position="118"/>
    </location>
</feature>
<dbReference type="EMBL" id="BAAAEI010000010">
    <property type="protein sequence ID" value="GAA0355375.1"/>
    <property type="molecule type" value="Genomic_DNA"/>
</dbReference>
<accession>A0ABN0X5B2</accession>
<comment type="caution">
    <text evidence="6">The sequence shown here is derived from an EMBL/GenBank/DDBJ whole genome shotgun (WGS) entry which is preliminary data.</text>
</comment>
<dbReference type="Gene3D" id="3.30.360.10">
    <property type="entry name" value="Dihydrodipicolinate Reductase, domain 2"/>
    <property type="match status" value="1"/>
</dbReference>
<evidence type="ECO:0000259" key="5">
    <source>
        <dbReference type="Pfam" id="PF02894"/>
    </source>
</evidence>
<evidence type="ECO:0000259" key="4">
    <source>
        <dbReference type="Pfam" id="PF01408"/>
    </source>
</evidence>
<evidence type="ECO:0000313" key="6">
    <source>
        <dbReference type="EMBL" id="GAA0355375.1"/>
    </source>
</evidence>
<proteinExistence type="inferred from homology"/>
<dbReference type="InterPro" id="IPR000683">
    <property type="entry name" value="Gfo/Idh/MocA-like_OxRdtase_N"/>
</dbReference>
<reference evidence="6 7" key="1">
    <citation type="journal article" date="2019" name="Int. J. Syst. Evol. Microbiol.">
        <title>The Global Catalogue of Microorganisms (GCM) 10K type strain sequencing project: providing services to taxonomists for standard genome sequencing and annotation.</title>
        <authorList>
            <consortium name="The Broad Institute Genomics Platform"/>
            <consortium name="The Broad Institute Genome Sequencing Center for Infectious Disease"/>
            <person name="Wu L."/>
            <person name="Ma J."/>
        </authorList>
    </citation>
    <scope>NUCLEOTIDE SEQUENCE [LARGE SCALE GENOMIC DNA]</scope>
    <source>
        <strain evidence="6 7">JCM 13378</strain>
    </source>
</reference>
<dbReference type="NCBIfam" id="NF008607">
    <property type="entry name" value="PRK11579.1"/>
    <property type="match status" value="1"/>
</dbReference>
<evidence type="ECO:0000256" key="1">
    <source>
        <dbReference type="ARBA" id="ARBA00010928"/>
    </source>
</evidence>